<evidence type="ECO:0000313" key="2">
    <source>
        <dbReference type="Proteomes" id="UP001212499"/>
    </source>
</evidence>
<dbReference type="Proteomes" id="UP001212499">
    <property type="component" value="Unassembled WGS sequence"/>
</dbReference>
<proteinExistence type="predicted"/>
<name>A0ABT5ASA2_9CYAN</name>
<keyword evidence="2" id="KW-1185">Reference proteome</keyword>
<protein>
    <submittedName>
        <fullName evidence="1">HetZ-related protein 2</fullName>
    </submittedName>
</protein>
<comment type="caution">
    <text evidence="1">The sequence shown here is derived from an EMBL/GenBank/DDBJ whole genome shotgun (WGS) entry which is preliminary data.</text>
</comment>
<gene>
    <name evidence="1" type="ORF">PN457_11055</name>
</gene>
<dbReference type="InterPro" id="IPR048033">
    <property type="entry name" value="HetZ-rel_2"/>
</dbReference>
<sequence>MPSLIQVLEGRKTKDRENLADYWGKRLAAECPEQSVANRESIILWLLGSDLKCSDQLNRQQLNIAQQEGIQYRWRILHQHYLGYGREVAYRHLLIRLAGLVTLRNKIQTWVSLSCDRQRTVIDVLQEVLQDLLQNDRYMHQQMACIAEFTIDQRLRDTLLFASIEEYSMRPIRNQPLLLYRFVNYLRRIQRGGLTQVPNTELVKMVSVHTLSDNSENPLTRADHRAIAQYQKTQELEEQQILRHLVKKELAEYLRQTLGKEAVEWLSLYLQGQSQDDIAKKLHKSTKEIYRLREKISYHAVRIFALKVNPELVDNWLAISLPENNLGLTENQWQRLYEILTPMKRQILDLRKAGNSIEATSKQLNLSQHQVLAEWRKVYLAAQSLRTRNTNCPRI</sequence>
<dbReference type="NCBIfam" id="NF037965">
    <property type="entry name" value="HetZ_rel_2"/>
    <property type="match status" value="1"/>
</dbReference>
<accession>A0ABT5ASA2</accession>
<dbReference type="EMBL" id="JAQMUH010000124">
    <property type="protein sequence ID" value="MDB9540192.1"/>
    <property type="molecule type" value="Genomic_DNA"/>
</dbReference>
<organism evidence="1 2">
    <name type="scientific">Anabaenopsis arnoldii</name>
    <dbReference type="NCBI Taxonomy" id="2152938"/>
    <lineage>
        <taxon>Bacteria</taxon>
        <taxon>Bacillati</taxon>
        <taxon>Cyanobacteriota</taxon>
        <taxon>Cyanophyceae</taxon>
        <taxon>Nostocales</taxon>
        <taxon>Nodulariaceae</taxon>
        <taxon>Anabaenopsis</taxon>
    </lineage>
</organism>
<evidence type="ECO:0000313" key="1">
    <source>
        <dbReference type="EMBL" id="MDB9540192.1"/>
    </source>
</evidence>
<reference evidence="1 2" key="1">
    <citation type="submission" date="2023-01" db="EMBL/GenBank/DDBJ databases">
        <title>Genomes from the Australian National Cyanobacteria Reference Collection.</title>
        <authorList>
            <person name="Willis A."/>
            <person name="Lee E.M.F."/>
        </authorList>
    </citation>
    <scope>NUCLEOTIDE SEQUENCE [LARGE SCALE GENOMIC DNA]</scope>
    <source>
        <strain evidence="1 2">CS-1033</strain>
    </source>
</reference>